<keyword evidence="1" id="KW-0698">rRNA processing</keyword>
<dbReference type="PANTHER" id="PTHR10920">
    <property type="entry name" value="RIBOSOMAL RNA METHYLTRANSFERASE"/>
    <property type="match status" value="1"/>
</dbReference>
<dbReference type="PANTHER" id="PTHR10920:SF13">
    <property type="entry name" value="PRE-RRNA 2'-O-RIBOSE RNA METHYLTRANSFERASE FTSJ3"/>
    <property type="match status" value="1"/>
</dbReference>
<dbReference type="GO" id="GO:0000466">
    <property type="term" value="P:maturation of 5.8S rRNA from tricistronic rRNA transcript (SSU-rRNA, 5.8S rRNA, LSU-rRNA)"/>
    <property type="evidence" value="ECO:0007669"/>
    <property type="project" value="TreeGrafter"/>
</dbReference>
<dbReference type="GO" id="GO:0000463">
    <property type="term" value="P:maturation of LSU-rRNA from tricistronic rRNA transcript (SSU-rRNA, 5.8S rRNA, LSU-rRNA)"/>
    <property type="evidence" value="ECO:0007669"/>
    <property type="project" value="TreeGrafter"/>
</dbReference>
<dbReference type="Pfam" id="PF01728">
    <property type="entry name" value="FtsJ"/>
    <property type="match status" value="1"/>
</dbReference>
<gene>
    <name evidence="7" type="ORF">BWQ96_04811</name>
</gene>
<evidence type="ECO:0000256" key="3">
    <source>
        <dbReference type="ARBA" id="ARBA00022679"/>
    </source>
</evidence>
<dbReference type="EMBL" id="NBIV01000061">
    <property type="protein sequence ID" value="PXF45396.1"/>
    <property type="molecule type" value="Genomic_DNA"/>
</dbReference>
<evidence type="ECO:0000313" key="7">
    <source>
        <dbReference type="EMBL" id="PXF45396.1"/>
    </source>
</evidence>
<dbReference type="GO" id="GO:0005730">
    <property type="term" value="C:nucleolus"/>
    <property type="evidence" value="ECO:0007669"/>
    <property type="project" value="TreeGrafter"/>
</dbReference>
<evidence type="ECO:0000256" key="5">
    <source>
        <dbReference type="PIRSR" id="PIRSR005461-1"/>
    </source>
</evidence>
<dbReference type="InterPro" id="IPR015507">
    <property type="entry name" value="rRNA-MeTfrase_E"/>
</dbReference>
<dbReference type="GO" id="GO:0008650">
    <property type="term" value="F:rRNA (uridine-2'-O-)-methyltransferase activity"/>
    <property type="evidence" value="ECO:0007669"/>
    <property type="project" value="TreeGrafter"/>
</dbReference>
<dbReference type="InterPro" id="IPR029063">
    <property type="entry name" value="SAM-dependent_MTases_sf"/>
</dbReference>
<name>A0A2V3ITE5_9FLOR</name>
<dbReference type="STRING" id="448386.A0A2V3ITE5"/>
<dbReference type="GO" id="GO:0016435">
    <property type="term" value="F:rRNA (guanine) methyltransferase activity"/>
    <property type="evidence" value="ECO:0007669"/>
    <property type="project" value="TreeGrafter"/>
</dbReference>
<dbReference type="AlphaFoldDB" id="A0A2V3ITE5"/>
<dbReference type="GO" id="GO:0030687">
    <property type="term" value="C:preribosome, large subunit precursor"/>
    <property type="evidence" value="ECO:0007669"/>
    <property type="project" value="TreeGrafter"/>
</dbReference>
<evidence type="ECO:0000313" key="8">
    <source>
        <dbReference type="Proteomes" id="UP000247409"/>
    </source>
</evidence>
<feature type="domain" description="Ribosomal RNA methyltransferase FtsJ" evidence="6">
    <location>
        <begin position="24"/>
        <end position="165"/>
    </location>
</feature>
<dbReference type="InterPro" id="IPR002877">
    <property type="entry name" value="RNA_MeTrfase_FtsJ_dom"/>
</dbReference>
<dbReference type="OrthoDB" id="1287559at2759"/>
<dbReference type="InterPro" id="IPR050082">
    <property type="entry name" value="RNA_methyltr_RlmE"/>
</dbReference>
<dbReference type="SUPFAM" id="SSF53335">
    <property type="entry name" value="S-adenosyl-L-methionine-dependent methyltransferases"/>
    <property type="match status" value="1"/>
</dbReference>
<evidence type="ECO:0000256" key="2">
    <source>
        <dbReference type="ARBA" id="ARBA00022603"/>
    </source>
</evidence>
<accession>A0A2V3ITE5</accession>
<protein>
    <submittedName>
        <fullName evidence="7">Pre-rRNA processing protein FTSJ3</fullName>
    </submittedName>
</protein>
<dbReference type="PIRSF" id="PIRSF005461">
    <property type="entry name" value="23S_rRNA_mtase"/>
    <property type="match status" value="1"/>
</dbReference>
<reference evidence="7 8" key="1">
    <citation type="journal article" date="2018" name="Mol. Biol. Evol.">
        <title>Analysis of the draft genome of the red seaweed Gracilariopsis chorda provides insights into genome size evolution in Rhodophyta.</title>
        <authorList>
            <person name="Lee J."/>
            <person name="Yang E.C."/>
            <person name="Graf L."/>
            <person name="Yang J.H."/>
            <person name="Qiu H."/>
            <person name="Zel Zion U."/>
            <person name="Chan C.X."/>
            <person name="Stephens T.G."/>
            <person name="Weber A.P.M."/>
            <person name="Boo G.H."/>
            <person name="Boo S.M."/>
            <person name="Kim K.M."/>
            <person name="Shin Y."/>
            <person name="Jung M."/>
            <person name="Lee S.J."/>
            <person name="Yim H.S."/>
            <person name="Lee J.H."/>
            <person name="Bhattacharya D."/>
            <person name="Yoon H.S."/>
        </authorList>
    </citation>
    <scope>NUCLEOTIDE SEQUENCE [LARGE SCALE GENOMIC DNA]</scope>
    <source>
        <strain evidence="7 8">SKKU-2015</strain>
        <tissue evidence="7">Whole body</tissue>
    </source>
</reference>
<evidence type="ECO:0000256" key="4">
    <source>
        <dbReference type="ARBA" id="ARBA00022691"/>
    </source>
</evidence>
<dbReference type="Proteomes" id="UP000247409">
    <property type="component" value="Unassembled WGS sequence"/>
</dbReference>
<evidence type="ECO:0000259" key="6">
    <source>
        <dbReference type="Pfam" id="PF01728"/>
    </source>
</evidence>
<keyword evidence="3" id="KW-0808">Transferase</keyword>
<evidence type="ECO:0000256" key="1">
    <source>
        <dbReference type="ARBA" id="ARBA00022552"/>
    </source>
</evidence>
<proteinExistence type="predicted"/>
<comment type="caution">
    <text evidence="7">The sequence shown here is derived from an EMBL/GenBank/DDBJ whole genome shotgun (WGS) entry which is preliminary data.</text>
</comment>
<dbReference type="Gene3D" id="3.40.50.150">
    <property type="entry name" value="Vaccinia Virus protein VP39"/>
    <property type="match status" value="1"/>
</dbReference>
<keyword evidence="8" id="KW-1185">Reference proteome</keyword>
<sequence>MGKKGKVGQNRKDKFYHLAKEQGFRSRASFKLVQLNRRHDFLSSAARGVIDLCAAPGGWMQVARKHMPLGSPCIGIDLVPIKPVPGCVGLVGDITSDGTKGELKRALRSSGGSEKVDVVLNDGSPNMGKAWLQDAYTQSELTLAALKLASEFLAPGGTFVTKVFSF</sequence>
<feature type="active site" description="Proton acceptor" evidence="5">
    <location>
        <position position="162"/>
    </location>
</feature>
<keyword evidence="2" id="KW-0489">Methyltransferase</keyword>
<organism evidence="7 8">
    <name type="scientific">Gracilariopsis chorda</name>
    <dbReference type="NCBI Taxonomy" id="448386"/>
    <lineage>
        <taxon>Eukaryota</taxon>
        <taxon>Rhodophyta</taxon>
        <taxon>Florideophyceae</taxon>
        <taxon>Rhodymeniophycidae</taxon>
        <taxon>Gracilariales</taxon>
        <taxon>Gracilariaceae</taxon>
        <taxon>Gracilariopsis</taxon>
    </lineage>
</organism>
<keyword evidence="4 5" id="KW-0949">S-adenosyl-L-methionine</keyword>